<evidence type="ECO:0000256" key="1">
    <source>
        <dbReference type="SAM" id="Phobius"/>
    </source>
</evidence>
<keyword evidence="1" id="KW-0812">Transmembrane</keyword>
<dbReference type="EMBL" id="JADYXP020000013">
    <property type="protein sequence ID" value="KAL0111855.1"/>
    <property type="molecule type" value="Genomic_DNA"/>
</dbReference>
<dbReference type="Proteomes" id="UP001430953">
    <property type="component" value="Unassembled WGS sequence"/>
</dbReference>
<keyword evidence="1" id="KW-0472">Membrane</keyword>
<proteinExistence type="predicted"/>
<protein>
    <submittedName>
        <fullName evidence="2">Uncharacterized protein</fullName>
    </submittedName>
</protein>
<dbReference type="AlphaFoldDB" id="A0AAW2FCH1"/>
<reference evidence="2 3" key="1">
    <citation type="submission" date="2023-03" db="EMBL/GenBank/DDBJ databases">
        <title>High recombination rates correlate with genetic variation in Cardiocondyla obscurior ants.</title>
        <authorList>
            <person name="Errbii M."/>
        </authorList>
    </citation>
    <scope>NUCLEOTIDE SEQUENCE [LARGE SCALE GENOMIC DNA]</scope>
    <source>
        <strain evidence="2">Alpha-2009</strain>
        <tissue evidence="2">Whole body</tissue>
    </source>
</reference>
<keyword evidence="3" id="KW-1185">Reference proteome</keyword>
<sequence length="68" mass="8070">MIEKKLLDAEYEWIVRTCTNAFNVYLTMTHFIFYDNTLNLQPENAEISLLSYVLFMAGLDLFAYCIYQ</sequence>
<feature type="transmembrane region" description="Helical" evidence="1">
    <location>
        <begin position="49"/>
        <end position="67"/>
    </location>
</feature>
<organism evidence="2 3">
    <name type="scientific">Cardiocondyla obscurior</name>
    <dbReference type="NCBI Taxonomy" id="286306"/>
    <lineage>
        <taxon>Eukaryota</taxon>
        <taxon>Metazoa</taxon>
        <taxon>Ecdysozoa</taxon>
        <taxon>Arthropoda</taxon>
        <taxon>Hexapoda</taxon>
        <taxon>Insecta</taxon>
        <taxon>Pterygota</taxon>
        <taxon>Neoptera</taxon>
        <taxon>Endopterygota</taxon>
        <taxon>Hymenoptera</taxon>
        <taxon>Apocrita</taxon>
        <taxon>Aculeata</taxon>
        <taxon>Formicoidea</taxon>
        <taxon>Formicidae</taxon>
        <taxon>Myrmicinae</taxon>
        <taxon>Cardiocondyla</taxon>
    </lineage>
</organism>
<keyword evidence="1" id="KW-1133">Transmembrane helix</keyword>
<accession>A0AAW2FCH1</accession>
<gene>
    <name evidence="2" type="ORF">PUN28_013209</name>
</gene>
<evidence type="ECO:0000313" key="2">
    <source>
        <dbReference type="EMBL" id="KAL0111855.1"/>
    </source>
</evidence>
<evidence type="ECO:0000313" key="3">
    <source>
        <dbReference type="Proteomes" id="UP001430953"/>
    </source>
</evidence>
<name>A0AAW2FCH1_9HYME</name>
<comment type="caution">
    <text evidence="2">The sequence shown here is derived from an EMBL/GenBank/DDBJ whole genome shotgun (WGS) entry which is preliminary data.</text>
</comment>